<organism evidence="7 8">
    <name type="scientific">Hypothenemus hampei</name>
    <name type="common">Coffee berry borer</name>
    <dbReference type="NCBI Taxonomy" id="57062"/>
    <lineage>
        <taxon>Eukaryota</taxon>
        <taxon>Metazoa</taxon>
        <taxon>Ecdysozoa</taxon>
        <taxon>Arthropoda</taxon>
        <taxon>Hexapoda</taxon>
        <taxon>Insecta</taxon>
        <taxon>Pterygota</taxon>
        <taxon>Neoptera</taxon>
        <taxon>Endopterygota</taxon>
        <taxon>Coleoptera</taxon>
        <taxon>Polyphaga</taxon>
        <taxon>Cucujiformia</taxon>
        <taxon>Curculionidae</taxon>
        <taxon>Scolytinae</taxon>
        <taxon>Hypothenemus</taxon>
    </lineage>
</organism>
<evidence type="ECO:0000313" key="8">
    <source>
        <dbReference type="Proteomes" id="UP001566132"/>
    </source>
</evidence>
<dbReference type="SMART" id="SM00355">
    <property type="entry name" value="ZnF_C2H2"/>
    <property type="match status" value="9"/>
</dbReference>
<evidence type="ECO:0000256" key="1">
    <source>
        <dbReference type="ARBA" id="ARBA00022723"/>
    </source>
</evidence>
<evidence type="ECO:0000256" key="4">
    <source>
        <dbReference type="ARBA" id="ARBA00022833"/>
    </source>
</evidence>
<evidence type="ECO:0000259" key="6">
    <source>
        <dbReference type="PROSITE" id="PS50157"/>
    </source>
</evidence>
<accession>A0ABD1FGM1</accession>
<evidence type="ECO:0000313" key="7">
    <source>
        <dbReference type="EMBL" id="KAL1517271.1"/>
    </source>
</evidence>
<dbReference type="Gene3D" id="3.30.160.60">
    <property type="entry name" value="Classic Zinc Finger"/>
    <property type="match status" value="2"/>
</dbReference>
<dbReference type="PROSITE" id="PS00028">
    <property type="entry name" value="ZINC_FINGER_C2H2_1"/>
    <property type="match status" value="1"/>
</dbReference>
<keyword evidence="8" id="KW-1185">Reference proteome</keyword>
<dbReference type="Proteomes" id="UP001566132">
    <property type="component" value="Unassembled WGS sequence"/>
</dbReference>
<gene>
    <name evidence="7" type="ORF">ABEB36_001057</name>
</gene>
<evidence type="ECO:0000256" key="5">
    <source>
        <dbReference type="PROSITE-ProRule" id="PRU00042"/>
    </source>
</evidence>
<dbReference type="PROSITE" id="PS50157">
    <property type="entry name" value="ZINC_FINGER_C2H2_2"/>
    <property type="match status" value="6"/>
</dbReference>
<keyword evidence="3 5" id="KW-0863">Zinc-finger</keyword>
<evidence type="ECO:0000256" key="3">
    <source>
        <dbReference type="ARBA" id="ARBA00022771"/>
    </source>
</evidence>
<comment type="caution">
    <text evidence="7">The sequence shown here is derived from an EMBL/GenBank/DDBJ whole genome shotgun (WGS) entry which is preliminary data.</text>
</comment>
<dbReference type="InterPro" id="IPR036236">
    <property type="entry name" value="Znf_C2H2_sf"/>
</dbReference>
<dbReference type="Pfam" id="PF00096">
    <property type="entry name" value="zf-C2H2"/>
    <property type="match status" value="3"/>
</dbReference>
<proteinExistence type="predicted"/>
<feature type="domain" description="C2H2-type" evidence="6">
    <location>
        <begin position="183"/>
        <end position="210"/>
    </location>
</feature>
<feature type="domain" description="C2H2-type" evidence="6">
    <location>
        <begin position="88"/>
        <end position="115"/>
    </location>
</feature>
<dbReference type="InterPro" id="IPR013087">
    <property type="entry name" value="Znf_C2H2_type"/>
</dbReference>
<feature type="domain" description="C2H2-type" evidence="6">
    <location>
        <begin position="235"/>
        <end position="264"/>
    </location>
</feature>
<keyword evidence="1" id="KW-0479">Metal-binding</keyword>
<dbReference type="SUPFAM" id="SSF57667">
    <property type="entry name" value="beta-beta-alpha zinc fingers"/>
    <property type="match status" value="1"/>
</dbReference>
<name>A0ABD1FGM1_HYPHA</name>
<evidence type="ECO:0000256" key="2">
    <source>
        <dbReference type="ARBA" id="ARBA00022737"/>
    </source>
</evidence>
<feature type="domain" description="C2H2-type" evidence="6">
    <location>
        <begin position="130"/>
        <end position="157"/>
    </location>
</feature>
<dbReference type="PANTHER" id="PTHR24408:SF58">
    <property type="entry name" value="TRANSCRIPTION FACTOR (TFIIIA), PUTATIVE (AFU_ORTHOLOGUE AFUA_1G05150)-RELATED"/>
    <property type="match status" value="1"/>
</dbReference>
<reference evidence="7 8" key="1">
    <citation type="submission" date="2024-05" db="EMBL/GenBank/DDBJ databases">
        <title>Genetic variation in Jamaican populations of the coffee berry borer (Hypothenemus hampei).</title>
        <authorList>
            <person name="Errbii M."/>
            <person name="Myrie A."/>
        </authorList>
    </citation>
    <scope>NUCLEOTIDE SEQUENCE [LARGE SCALE GENOMIC DNA]</scope>
    <source>
        <strain evidence="7">JA-Hopewell-2020-01-JO</strain>
        <tissue evidence="7">Whole body</tissue>
    </source>
</reference>
<feature type="domain" description="C2H2-type" evidence="6">
    <location>
        <begin position="16"/>
        <end position="43"/>
    </location>
</feature>
<dbReference type="GO" id="GO:0008270">
    <property type="term" value="F:zinc ion binding"/>
    <property type="evidence" value="ECO:0007669"/>
    <property type="project" value="UniProtKB-KW"/>
</dbReference>
<dbReference type="EMBL" id="JBDJPC010000001">
    <property type="protein sequence ID" value="KAL1517271.1"/>
    <property type="molecule type" value="Genomic_DNA"/>
</dbReference>
<keyword evidence="4" id="KW-0862">Zinc</keyword>
<dbReference type="PANTHER" id="PTHR24408">
    <property type="entry name" value="ZINC FINGER PROTEIN"/>
    <property type="match status" value="1"/>
</dbReference>
<dbReference type="AlphaFoldDB" id="A0ABD1FGM1"/>
<feature type="domain" description="C2H2-type" evidence="6">
    <location>
        <begin position="44"/>
        <end position="72"/>
    </location>
</feature>
<keyword evidence="2" id="KW-0677">Repeat</keyword>
<sequence>MFKKENGFGVRSRGIHRCDSCTKSYKNKSTLYRHKKHECNQNPYQCFYCGKFYRQKYDLKLHVYKKHPEDAVEFSKLYKDLHHFKQPFICKNCYKTYAKKSTMVRHMRYECGKLPRFGCSMCGYRDCRKFVCSKCFKRYRHNKSLRRHHKFECGKQPLFHCNHEGCSYETKMKFNLKHHGRNFVCPNCFKGYRHQQSLHRHRKFECGKQPLFHCNFEGCTFRTKVKCNLKQHIQFVCNFCEKTYQSFGSLQRHMKFECNGNQKFKCPLQDCKYKSKAASILLKHVSAMHPDYKDFAMFQNQFS</sequence>
<protein>
    <recommendedName>
        <fullName evidence="6">C2H2-type domain-containing protein</fullName>
    </recommendedName>
</protein>